<reference evidence="2 3" key="1">
    <citation type="submission" date="2015-09" db="EMBL/GenBank/DDBJ databases">
        <title>A metagenomics-based metabolic model of nitrate-dependent anaerobic oxidation of methane by Methanoperedens-like archaea.</title>
        <authorList>
            <person name="Arshad A."/>
            <person name="Speth D.R."/>
            <person name="De Graaf R.M."/>
            <person name="Op Den Camp H.J."/>
            <person name="Jetten M.S."/>
            <person name="Welte C.U."/>
        </authorList>
    </citation>
    <scope>NUCLEOTIDE SEQUENCE [LARGE SCALE GENOMIC DNA]</scope>
</reference>
<keyword evidence="2" id="KW-0808">Transferase</keyword>
<dbReference type="Proteomes" id="UP000050360">
    <property type="component" value="Unassembled WGS sequence"/>
</dbReference>
<dbReference type="EMBL" id="LKCM01000237">
    <property type="protein sequence ID" value="KPQ42392.1"/>
    <property type="molecule type" value="Genomic_DNA"/>
</dbReference>
<dbReference type="AlphaFoldDB" id="A0A0P7ZFN9"/>
<evidence type="ECO:0000313" key="2">
    <source>
        <dbReference type="EMBL" id="KPQ42392.1"/>
    </source>
</evidence>
<protein>
    <submittedName>
        <fullName evidence="2">Prenyltransferase</fullName>
    </submittedName>
</protein>
<dbReference type="GO" id="GO:0016740">
    <property type="term" value="F:transferase activity"/>
    <property type="evidence" value="ECO:0007669"/>
    <property type="project" value="UniProtKB-KW"/>
</dbReference>
<comment type="caution">
    <text evidence="2">The sequence shown here is derived from an EMBL/GenBank/DDBJ whole genome shotgun (WGS) entry which is preliminary data.</text>
</comment>
<sequence length="99" mass="10870">MKFLNLPTLRLLNSSTLVAFSGALRLHIAFLFASIEPNIPVYLGMGLVIYSTYTLDRALDSEEDAINRSELTGANRHAAIIASIIAFFAGALIFFLNYS</sequence>
<keyword evidence="1" id="KW-0472">Membrane</keyword>
<keyword evidence="1" id="KW-1133">Transmembrane helix</keyword>
<feature type="transmembrane region" description="Helical" evidence="1">
    <location>
        <begin position="39"/>
        <end position="56"/>
    </location>
</feature>
<gene>
    <name evidence="2" type="primary">ubiA_4</name>
    <name evidence="2" type="ORF">MPEBLZ_03109</name>
</gene>
<evidence type="ECO:0000313" key="3">
    <source>
        <dbReference type="Proteomes" id="UP000050360"/>
    </source>
</evidence>
<accession>A0A0P7ZFN9</accession>
<proteinExistence type="predicted"/>
<evidence type="ECO:0000256" key="1">
    <source>
        <dbReference type="SAM" id="Phobius"/>
    </source>
</evidence>
<keyword evidence="1" id="KW-0812">Transmembrane</keyword>
<feature type="transmembrane region" description="Helical" evidence="1">
    <location>
        <begin position="77"/>
        <end position="98"/>
    </location>
</feature>
<name>A0A0P7ZFN9_9EURY</name>
<organism evidence="2 3">
    <name type="scientific">Candidatus Methanoperedens nitratireducens</name>
    <dbReference type="NCBI Taxonomy" id="1392998"/>
    <lineage>
        <taxon>Archaea</taxon>
        <taxon>Methanobacteriati</taxon>
        <taxon>Methanobacteriota</taxon>
        <taxon>Stenosarchaea group</taxon>
        <taxon>Methanomicrobia</taxon>
        <taxon>Methanosarcinales</taxon>
        <taxon>ANME-2 cluster</taxon>
        <taxon>Candidatus Methanoperedentaceae</taxon>
        <taxon>Candidatus Methanoperedens</taxon>
    </lineage>
</organism>